<protein>
    <submittedName>
        <fullName evidence="2">Uncharacterized protein</fullName>
    </submittedName>
</protein>
<dbReference type="AlphaFoldDB" id="A0A7S1P8S8"/>
<accession>A0A7S1P8S8</accession>
<feature type="region of interest" description="Disordered" evidence="1">
    <location>
        <begin position="1"/>
        <end position="21"/>
    </location>
</feature>
<feature type="region of interest" description="Disordered" evidence="1">
    <location>
        <begin position="90"/>
        <end position="120"/>
    </location>
</feature>
<reference evidence="2" key="1">
    <citation type="submission" date="2021-01" db="EMBL/GenBank/DDBJ databases">
        <authorList>
            <person name="Corre E."/>
            <person name="Pelletier E."/>
            <person name="Niang G."/>
            <person name="Scheremetjew M."/>
            <person name="Finn R."/>
            <person name="Kale V."/>
            <person name="Holt S."/>
            <person name="Cochrane G."/>
            <person name="Meng A."/>
            <person name="Brown T."/>
            <person name="Cohen L."/>
        </authorList>
    </citation>
    <scope>NUCLEOTIDE SEQUENCE</scope>
    <source>
        <strain evidence="2">CCMP3346</strain>
    </source>
</reference>
<name>A0A7S1P8S8_9ALVE</name>
<proteinExistence type="predicted"/>
<evidence type="ECO:0000313" key="2">
    <source>
        <dbReference type="EMBL" id="CAD9068511.1"/>
    </source>
</evidence>
<evidence type="ECO:0000256" key="1">
    <source>
        <dbReference type="SAM" id="MobiDB-lite"/>
    </source>
</evidence>
<feature type="compositionally biased region" description="Basic and acidic residues" evidence="1">
    <location>
        <begin position="1"/>
        <end position="10"/>
    </location>
</feature>
<organism evidence="2">
    <name type="scientific">Vitrella brassicaformis</name>
    <dbReference type="NCBI Taxonomy" id="1169539"/>
    <lineage>
        <taxon>Eukaryota</taxon>
        <taxon>Sar</taxon>
        <taxon>Alveolata</taxon>
        <taxon>Colpodellida</taxon>
        <taxon>Vitrellaceae</taxon>
        <taxon>Vitrella</taxon>
    </lineage>
</organism>
<sequence length="120" mass="13449">MFANKMERSSAHSIIPHSGSWCRQTRDMTDTVQPLWACPQTSQLTSRPHESINASMQNPSPPVVWVGSTLPVPFLHHQVFQKRLSIRDASTQPSRMYEPGPPPVPCVLENSDADRSLTSR</sequence>
<dbReference type="EMBL" id="HBGB01040078">
    <property type="protein sequence ID" value="CAD9068511.1"/>
    <property type="molecule type" value="Transcribed_RNA"/>
</dbReference>
<gene>
    <name evidence="2" type="ORF">VBRA1451_LOCUS23585</name>
</gene>